<protein>
    <submittedName>
        <fullName evidence="1">Uncharacterized protein</fullName>
    </submittedName>
</protein>
<keyword evidence="2" id="KW-1185">Reference proteome</keyword>
<evidence type="ECO:0000313" key="2">
    <source>
        <dbReference type="Proteomes" id="UP000324222"/>
    </source>
</evidence>
<comment type="caution">
    <text evidence="1">The sequence shown here is derived from an EMBL/GenBank/DDBJ whole genome shotgun (WGS) entry which is preliminary data.</text>
</comment>
<evidence type="ECO:0000313" key="1">
    <source>
        <dbReference type="EMBL" id="MPC22642.1"/>
    </source>
</evidence>
<name>A0A5B7DM57_PORTR</name>
<dbReference type="AlphaFoldDB" id="A0A5B7DM57"/>
<reference evidence="1 2" key="1">
    <citation type="submission" date="2019-05" db="EMBL/GenBank/DDBJ databases">
        <title>Another draft genome of Portunus trituberculatus and its Hox gene families provides insights of decapod evolution.</title>
        <authorList>
            <person name="Jeong J.-H."/>
            <person name="Song I."/>
            <person name="Kim S."/>
            <person name="Choi T."/>
            <person name="Kim D."/>
            <person name="Ryu S."/>
            <person name="Kim W."/>
        </authorList>
    </citation>
    <scope>NUCLEOTIDE SEQUENCE [LARGE SCALE GENOMIC DNA]</scope>
    <source>
        <tissue evidence="1">Muscle</tissue>
    </source>
</reference>
<sequence>MNIINTDQQAAHFALTVITQVRTSNSVRAVPQAASTCPHCRASRRLAKCCLGYSFIHLTGKERLNR</sequence>
<proteinExistence type="predicted"/>
<dbReference type="Proteomes" id="UP000324222">
    <property type="component" value="Unassembled WGS sequence"/>
</dbReference>
<accession>A0A5B7DM57</accession>
<dbReference type="EMBL" id="VSRR010001109">
    <property type="protein sequence ID" value="MPC22642.1"/>
    <property type="molecule type" value="Genomic_DNA"/>
</dbReference>
<organism evidence="1 2">
    <name type="scientific">Portunus trituberculatus</name>
    <name type="common">Swimming crab</name>
    <name type="synonym">Neptunus trituberculatus</name>
    <dbReference type="NCBI Taxonomy" id="210409"/>
    <lineage>
        <taxon>Eukaryota</taxon>
        <taxon>Metazoa</taxon>
        <taxon>Ecdysozoa</taxon>
        <taxon>Arthropoda</taxon>
        <taxon>Crustacea</taxon>
        <taxon>Multicrustacea</taxon>
        <taxon>Malacostraca</taxon>
        <taxon>Eumalacostraca</taxon>
        <taxon>Eucarida</taxon>
        <taxon>Decapoda</taxon>
        <taxon>Pleocyemata</taxon>
        <taxon>Brachyura</taxon>
        <taxon>Eubrachyura</taxon>
        <taxon>Portunoidea</taxon>
        <taxon>Portunidae</taxon>
        <taxon>Portuninae</taxon>
        <taxon>Portunus</taxon>
    </lineage>
</organism>
<gene>
    <name evidence="1" type="ORF">E2C01_015662</name>
</gene>